<dbReference type="InterPro" id="IPR014710">
    <property type="entry name" value="RmlC-like_jellyroll"/>
</dbReference>
<reference evidence="9 10" key="1">
    <citation type="submission" date="2017-05" db="EMBL/GenBank/DDBJ databases">
        <title>Full genome sequence of Pseudorhodoplanes sinuspersici.</title>
        <authorList>
            <person name="Dastgheib S.M.M."/>
            <person name="Shavandi M."/>
            <person name="Tirandaz H."/>
        </authorList>
    </citation>
    <scope>NUCLEOTIDE SEQUENCE [LARGE SCALE GENOMIC DNA]</scope>
    <source>
        <strain evidence="9 10">RIPI110</strain>
    </source>
</reference>
<accession>A0A1W7A0X4</accession>
<dbReference type="Pfam" id="PF06052">
    <property type="entry name" value="3-HAO"/>
    <property type="match status" value="1"/>
</dbReference>
<organism evidence="9 10">
    <name type="scientific">Pseudorhodoplanes sinuspersici</name>
    <dbReference type="NCBI Taxonomy" id="1235591"/>
    <lineage>
        <taxon>Bacteria</taxon>
        <taxon>Pseudomonadati</taxon>
        <taxon>Pseudomonadota</taxon>
        <taxon>Alphaproteobacteria</taxon>
        <taxon>Hyphomicrobiales</taxon>
        <taxon>Pseudorhodoplanes</taxon>
    </lineage>
</organism>
<evidence type="ECO:0000256" key="2">
    <source>
        <dbReference type="ARBA" id="ARBA00002752"/>
    </source>
</evidence>
<dbReference type="EC" id="1.13.11.6" evidence="8"/>
<evidence type="ECO:0000256" key="6">
    <source>
        <dbReference type="ARBA" id="ARBA00023002"/>
    </source>
</evidence>
<dbReference type="OrthoDB" id="9794183at2"/>
<dbReference type="Proteomes" id="UP000194137">
    <property type="component" value="Chromosome"/>
</dbReference>
<dbReference type="CDD" id="cd06123">
    <property type="entry name" value="cupin_HAO"/>
    <property type="match status" value="1"/>
</dbReference>
<dbReference type="SUPFAM" id="SSF51182">
    <property type="entry name" value="RmlC-like cupins"/>
    <property type="match status" value="1"/>
</dbReference>
<name>A0A1W7A0X4_9HYPH</name>
<dbReference type="Gene3D" id="2.60.120.10">
    <property type="entry name" value="Jelly Rolls"/>
    <property type="match status" value="1"/>
</dbReference>
<dbReference type="EMBL" id="CP021112">
    <property type="protein sequence ID" value="ARQ03230.1"/>
    <property type="molecule type" value="Genomic_DNA"/>
</dbReference>
<evidence type="ECO:0000256" key="1">
    <source>
        <dbReference type="ARBA" id="ARBA00001954"/>
    </source>
</evidence>
<dbReference type="STRING" id="1235591.CAK95_27270"/>
<evidence type="ECO:0000256" key="3">
    <source>
        <dbReference type="ARBA" id="ARBA00022642"/>
    </source>
</evidence>
<keyword evidence="3" id="KW-0662">Pyridine nucleotide biosynthesis</keyword>
<dbReference type="PANTHER" id="PTHR15497">
    <property type="entry name" value="3-HYDROXYANTHRANILATE 3,4-DIOXYGENASE"/>
    <property type="match status" value="1"/>
</dbReference>
<dbReference type="AlphaFoldDB" id="A0A1W7A0X4"/>
<evidence type="ECO:0000256" key="8">
    <source>
        <dbReference type="NCBIfam" id="TIGR03037"/>
    </source>
</evidence>
<dbReference type="GO" id="GO:0000334">
    <property type="term" value="F:3-hydroxyanthranilate 3,4-dioxygenase activity"/>
    <property type="evidence" value="ECO:0007669"/>
    <property type="project" value="UniProtKB-EC"/>
</dbReference>
<evidence type="ECO:0000313" key="9">
    <source>
        <dbReference type="EMBL" id="ARQ03230.1"/>
    </source>
</evidence>
<evidence type="ECO:0000256" key="7">
    <source>
        <dbReference type="ARBA" id="ARBA00023004"/>
    </source>
</evidence>
<dbReference type="GO" id="GO:0019363">
    <property type="term" value="P:pyridine nucleotide biosynthetic process"/>
    <property type="evidence" value="ECO:0007669"/>
    <property type="project" value="UniProtKB-KW"/>
</dbReference>
<proteinExistence type="predicted"/>
<evidence type="ECO:0000313" key="10">
    <source>
        <dbReference type="Proteomes" id="UP000194137"/>
    </source>
</evidence>
<dbReference type="InterPro" id="IPR010329">
    <property type="entry name" value="3hydroanth_dOase"/>
</dbReference>
<keyword evidence="7" id="KW-0408">Iron</keyword>
<keyword evidence="5 9" id="KW-0223">Dioxygenase</keyword>
<keyword evidence="6" id="KW-0560">Oxidoreductase</keyword>
<dbReference type="PANTHER" id="PTHR15497:SF1">
    <property type="entry name" value="3-HYDROXYANTHRANILATE 3,4-DIOXYGENASE"/>
    <property type="match status" value="1"/>
</dbReference>
<dbReference type="KEGG" id="psin:CAK95_27270"/>
<sequence length="165" mass="18928">MKWIAENPDKLKPPLGAKTIFREDDFMVTVVGGPNARTDYHVNPTEEFFFQLKGTVNIRIQHEGKPYDVVLPEGCIYLLPANVPHAPMRGPDTVGLIIERIRKNGMMDTHRWYCENCNNVLFEKTVVIELLERDMPPVFEAYYGNPDNQRCKKCGHMNPGRPKKG</sequence>
<comment type="cofactor">
    <cofactor evidence="1">
        <name>Fe(2+)</name>
        <dbReference type="ChEBI" id="CHEBI:29033"/>
    </cofactor>
</comment>
<gene>
    <name evidence="9" type="ORF">CAK95_27270</name>
</gene>
<dbReference type="InterPro" id="IPR011051">
    <property type="entry name" value="RmlC_Cupin_sf"/>
</dbReference>
<evidence type="ECO:0000256" key="5">
    <source>
        <dbReference type="ARBA" id="ARBA00022964"/>
    </source>
</evidence>
<dbReference type="NCBIfam" id="TIGR03037">
    <property type="entry name" value="anthran_nbaC"/>
    <property type="match status" value="1"/>
</dbReference>
<evidence type="ECO:0000256" key="4">
    <source>
        <dbReference type="ARBA" id="ARBA00022723"/>
    </source>
</evidence>
<comment type="function">
    <text evidence="2">Catalyzes the oxidative ring opening of 3-hydroxyanthranilate to 2-amino-3-carboxymuconate semialdehyde, which spontaneously cyclizes to quinolinate.</text>
</comment>
<keyword evidence="4" id="KW-0479">Metal-binding</keyword>
<dbReference type="GO" id="GO:0005506">
    <property type="term" value="F:iron ion binding"/>
    <property type="evidence" value="ECO:0007669"/>
    <property type="project" value="InterPro"/>
</dbReference>
<protein>
    <recommendedName>
        <fullName evidence="8">3-hydroxyanthranilate 3,4-dioxygenase</fullName>
        <ecNumber evidence="8">1.13.11.6</ecNumber>
    </recommendedName>
</protein>
<keyword evidence="10" id="KW-1185">Reference proteome</keyword>